<accession>A0ABM8NCJ9</accession>
<dbReference type="InterPro" id="IPR009056">
    <property type="entry name" value="Cyt_c-like_dom"/>
</dbReference>
<dbReference type="EMBL" id="CAJHCP010000002">
    <property type="protein sequence ID" value="CAD6517001.1"/>
    <property type="molecule type" value="Genomic_DNA"/>
</dbReference>
<evidence type="ECO:0000256" key="4">
    <source>
        <dbReference type="ARBA" id="ARBA00022448"/>
    </source>
</evidence>
<dbReference type="PROSITE" id="PS50857">
    <property type="entry name" value="COX2_CUA"/>
    <property type="match status" value="1"/>
</dbReference>
<dbReference type="Pfam" id="PF00034">
    <property type="entry name" value="Cytochrom_C"/>
    <property type="match status" value="1"/>
</dbReference>
<keyword evidence="4" id="KW-0813">Transport</keyword>
<evidence type="ECO:0000256" key="7">
    <source>
        <dbReference type="ARBA" id="ARBA00022692"/>
    </source>
</evidence>
<dbReference type="InterPro" id="IPR002429">
    <property type="entry name" value="CcO_II-like_C"/>
</dbReference>
<dbReference type="SUPFAM" id="SSF49503">
    <property type="entry name" value="Cupredoxins"/>
    <property type="match status" value="1"/>
</dbReference>
<comment type="function">
    <text evidence="14">Subunits I and II form the functional core of the enzyme complex. Electrons originating in cytochrome c are transferred via heme a and Cu(A) to the binuclear center formed by heme a3 and Cu(B).</text>
</comment>
<dbReference type="InterPro" id="IPR036909">
    <property type="entry name" value="Cyt_c-like_dom_sf"/>
</dbReference>
<evidence type="ECO:0000256" key="2">
    <source>
        <dbReference type="ARBA" id="ARBA00004418"/>
    </source>
</evidence>
<evidence type="ECO:0000256" key="9">
    <source>
        <dbReference type="ARBA" id="ARBA00022982"/>
    </source>
</evidence>
<sequence>MRTARASHKPARFKVRLLGAYVAFALATISRSVDAESTAPLDYFLHAGGPAARPTMHLGWALAAIAVLVTLIVGVLLVAAIVRKRPLNAEDSLHADAGGMRWIYIGTGVSSVALLAILVYILITLERVASPVTHPQLTIIVTAYDWWWKVDYTDDSNPKRNFSAANEIHIPVGEPVRIELKSADVVHAFWVPQLAGKTQTIPGQTNQQWIQADHAGVYRGQCSQFCGAQHAHMAFEVVAQSPADFNEWRDSQGQPAMSPANADNVSTGGAASVANGKRLFADRCAGCHTIRGTDAQGLQAPDLTHLDSRRTIAAGALSNTPEHLLDWIQHAQQIKPEALMPDIALSAADAAALSAYLATLH</sequence>
<gene>
    <name evidence="22" type="primary">ctaC_1</name>
    <name evidence="22" type="ORF">LMG28140_00873</name>
</gene>
<feature type="transmembrane region" description="Helical" evidence="19">
    <location>
        <begin position="59"/>
        <end position="82"/>
    </location>
</feature>
<organism evidence="22 23">
    <name type="scientific">Paraburkholderia metrosideri</name>
    <dbReference type="NCBI Taxonomy" id="580937"/>
    <lineage>
        <taxon>Bacteria</taxon>
        <taxon>Pseudomonadati</taxon>
        <taxon>Pseudomonadota</taxon>
        <taxon>Betaproteobacteria</taxon>
        <taxon>Burkholderiales</taxon>
        <taxon>Burkholderiaceae</taxon>
        <taxon>Paraburkholderia</taxon>
    </lineage>
</organism>
<comment type="similarity">
    <text evidence="3">Belongs to the cytochrome c oxidase subunit 2 family.</text>
</comment>
<evidence type="ECO:0000256" key="1">
    <source>
        <dbReference type="ARBA" id="ARBA00004141"/>
    </source>
</evidence>
<evidence type="ECO:0000256" key="19">
    <source>
        <dbReference type="SAM" id="Phobius"/>
    </source>
</evidence>
<dbReference type="PROSITE" id="PS51007">
    <property type="entry name" value="CYTC"/>
    <property type="match status" value="1"/>
</dbReference>
<comment type="caution">
    <text evidence="22">The sequence shown here is derived from an EMBL/GenBank/DDBJ whole genome shotgun (WGS) entry which is preliminary data.</text>
</comment>
<name>A0ABM8NCJ9_9BURK</name>
<evidence type="ECO:0000256" key="8">
    <source>
        <dbReference type="ARBA" id="ARBA00022723"/>
    </source>
</evidence>
<evidence type="ECO:0000256" key="11">
    <source>
        <dbReference type="ARBA" id="ARBA00023004"/>
    </source>
</evidence>
<keyword evidence="9" id="KW-0249">Electron transport</keyword>
<dbReference type="RefSeq" id="WP_201641069.1">
    <property type="nucleotide sequence ID" value="NZ_CAJHCP010000002.1"/>
</dbReference>
<feature type="domain" description="Cytochrome c" evidence="21">
    <location>
        <begin position="271"/>
        <end position="361"/>
    </location>
</feature>
<dbReference type="InterPro" id="IPR008972">
    <property type="entry name" value="Cupredoxin"/>
</dbReference>
<keyword evidence="12" id="KW-0186">Copper</keyword>
<evidence type="ECO:0000256" key="5">
    <source>
        <dbReference type="ARBA" id="ARBA00022617"/>
    </source>
</evidence>
<keyword evidence="5 17" id="KW-0349">Heme</keyword>
<dbReference type="NCBIfam" id="TIGR02866">
    <property type="entry name" value="CoxB"/>
    <property type="match status" value="1"/>
</dbReference>
<dbReference type="GO" id="GO:0016491">
    <property type="term" value="F:oxidoreductase activity"/>
    <property type="evidence" value="ECO:0007669"/>
    <property type="project" value="UniProtKB-KW"/>
</dbReference>
<keyword evidence="22" id="KW-0560">Oxidoreductase</keyword>
<reference evidence="22 23" key="1">
    <citation type="submission" date="2020-10" db="EMBL/GenBank/DDBJ databases">
        <authorList>
            <person name="Peeters C."/>
        </authorList>
    </citation>
    <scope>NUCLEOTIDE SEQUENCE [LARGE SCALE GENOMIC DNA]</scope>
    <source>
        <strain evidence="22 23">LMG 28140</strain>
    </source>
</reference>
<dbReference type="Gene3D" id="2.60.40.420">
    <property type="entry name" value="Cupredoxins - blue copper proteins"/>
    <property type="match status" value="1"/>
</dbReference>
<dbReference type="InterPro" id="IPR045187">
    <property type="entry name" value="CcO_II"/>
</dbReference>
<evidence type="ECO:0000256" key="18">
    <source>
        <dbReference type="SAM" id="MobiDB-lite"/>
    </source>
</evidence>
<evidence type="ECO:0000256" key="15">
    <source>
        <dbReference type="ARBA" id="ARBA00031399"/>
    </source>
</evidence>
<evidence type="ECO:0000256" key="10">
    <source>
        <dbReference type="ARBA" id="ARBA00022989"/>
    </source>
</evidence>
<keyword evidence="11 17" id="KW-0408">Iron</keyword>
<dbReference type="InterPro" id="IPR001505">
    <property type="entry name" value="Copper_CuA"/>
</dbReference>
<dbReference type="SUPFAM" id="SSF46626">
    <property type="entry name" value="Cytochrome c"/>
    <property type="match status" value="1"/>
</dbReference>
<evidence type="ECO:0000256" key="14">
    <source>
        <dbReference type="ARBA" id="ARBA00024688"/>
    </source>
</evidence>
<keyword evidence="7 19" id="KW-0812">Transmembrane</keyword>
<evidence type="ECO:0000256" key="16">
    <source>
        <dbReference type="ARBA" id="ARBA00047816"/>
    </source>
</evidence>
<dbReference type="Pfam" id="PF00116">
    <property type="entry name" value="COX2"/>
    <property type="match status" value="1"/>
</dbReference>
<dbReference type="Proteomes" id="UP000598032">
    <property type="component" value="Unassembled WGS sequence"/>
</dbReference>
<keyword evidence="13 19" id="KW-0472">Membrane</keyword>
<comment type="subcellular location">
    <subcellularLocation>
        <location evidence="1">Membrane</location>
        <topology evidence="1">Multi-pass membrane protein</topology>
    </subcellularLocation>
    <subcellularLocation>
        <location evidence="2">Periplasm</location>
    </subcellularLocation>
</comment>
<evidence type="ECO:0000256" key="13">
    <source>
        <dbReference type="ARBA" id="ARBA00023136"/>
    </source>
</evidence>
<evidence type="ECO:0000313" key="22">
    <source>
        <dbReference type="EMBL" id="CAD6517001.1"/>
    </source>
</evidence>
<keyword evidence="23" id="KW-1185">Reference proteome</keyword>
<dbReference type="CDD" id="cd04213">
    <property type="entry name" value="CuRO_CcO_Caa3_II"/>
    <property type="match status" value="1"/>
</dbReference>
<feature type="domain" description="Cytochrome oxidase subunit II copper A binding" evidence="20">
    <location>
        <begin position="134"/>
        <end position="251"/>
    </location>
</feature>
<feature type="transmembrane region" description="Helical" evidence="19">
    <location>
        <begin position="102"/>
        <end position="123"/>
    </location>
</feature>
<evidence type="ECO:0000259" key="21">
    <source>
        <dbReference type="PROSITE" id="PS51007"/>
    </source>
</evidence>
<keyword evidence="8 17" id="KW-0479">Metal-binding</keyword>
<proteinExistence type="inferred from homology"/>
<dbReference type="PANTHER" id="PTHR22888">
    <property type="entry name" value="CYTOCHROME C OXIDASE, SUBUNIT II"/>
    <property type="match status" value="1"/>
</dbReference>
<evidence type="ECO:0000256" key="17">
    <source>
        <dbReference type="PROSITE-ProRule" id="PRU00433"/>
    </source>
</evidence>
<evidence type="ECO:0000256" key="12">
    <source>
        <dbReference type="ARBA" id="ARBA00023008"/>
    </source>
</evidence>
<feature type="compositionally biased region" description="Polar residues" evidence="18">
    <location>
        <begin position="251"/>
        <end position="268"/>
    </location>
</feature>
<dbReference type="InterPro" id="IPR034236">
    <property type="entry name" value="CuRO_CcO_Caa3_II"/>
</dbReference>
<protein>
    <recommendedName>
        <fullName evidence="15">Cytochrome aa3 subunit 2</fullName>
    </recommendedName>
</protein>
<evidence type="ECO:0000256" key="6">
    <source>
        <dbReference type="ARBA" id="ARBA00022660"/>
    </source>
</evidence>
<evidence type="ECO:0000259" key="20">
    <source>
        <dbReference type="PROSITE" id="PS50857"/>
    </source>
</evidence>
<dbReference type="PANTHER" id="PTHR22888:SF9">
    <property type="entry name" value="CYTOCHROME C OXIDASE SUBUNIT 2"/>
    <property type="match status" value="1"/>
</dbReference>
<evidence type="ECO:0000313" key="23">
    <source>
        <dbReference type="Proteomes" id="UP000598032"/>
    </source>
</evidence>
<keyword evidence="6" id="KW-0679">Respiratory chain</keyword>
<dbReference type="PROSITE" id="PS00078">
    <property type="entry name" value="COX2"/>
    <property type="match status" value="1"/>
</dbReference>
<keyword evidence="10 19" id="KW-1133">Transmembrane helix</keyword>
<evidence type="ECO:0000256" key="3">
    <source>
        <dbReference type="ARBA" id="ARBA00007866"/>
    </source>
</evidence>
<feature type="region of interest" description="Disordered" evidence="18">
    <location>
        <begin position="249"/>
        <end position="268"/>
    </location>
</feature>
<dbReference type="InterPro" id="IPR014222">
    <property type="entry name" value="Cyt_c_oxidase_su2"/>
</dbReference>
<comment type="catalytic activity">
    <reaction evidence="16">
        <text>4 Fe(II)-[cytochrome c] + O2 + 8 H(+)(in) = 4 Fe(III)-[cytochrome c] + 2 H2O + 4 H(+)(out)</text>
        <dbReference type="Rhea" id="RHEA:11436"/>
        <dbReference type="Rhea" id="RHEA-COMP:10350"/>
        <dbReference type="Rhea" id="RHEA-COMP:14399"/>
        <dbReference type="ChEBI" id="CHEBI:15377"/>
        <dbReference type="ChEBI" id="CHEBI:15378"/>
        <dbReference type="ChEBI" id="CHEBI:15379"/>
        <dbReference type="ChEBI" id="CHEBI:29033"/>
        <dbReference type="ChEBI" id="CHEBI:29034"/>
        <dbReference type="EC" id="7.1.1.9"/>
    </reaction>
</comment>